<gene>
    <name evidence="1" type="ORF">RHP49_02200</name>
</gene>
<reference evidence="1 2" key="1">
    <citation type="submission" date="2023-09" db="EMBL/GenBank/DDBJ databases">
        <title>Thalassobella suaedae gen. nov., sp. nov., a marine bacterium of the family Flavobacteriaceae isolated from a halophyte Suaeda japonica.</title>
        <authorList>
            <person name="Lee S.Y."/>
            <person name="Hwang C.Y."/>
        </authorList>
    </citation>
    <scope>NUCLEOTIDE SEQUENCE [LARGE SCALE GENOMIC DNA]</scope>
    <source>
        <strain evidence="1 2">HL-DH10</strain>
    </source>
</reference>
<dbReference type="RefSeq" id="WP_415863050.1">
    <property type="nucleotide sequence ID" value="NZ_CP134536.1"/>
</dbReference>
<dbReference type="Proteomes" id="UP001303407">
    <property type="component" value="Chromosome"/>
</dbReference>
<proteinExistence type="predicted"/>
<name>A0ABY9Y4U0_9FLAO</name>
<organism evidence="1 2">
    <name type="scientific">Thalassobellus suaedae</name>
    <dbReference type="NCBI Taxonomy" id="3074124"/>
    <lineage>
        <taxon>Bacteria</taxon>
        <taxon>Pseudomonadati</taxon>
        <taxon>Bacteroidota</taxon>
        <taxon>Flavobacteriia</taxon>
        <taxon>Flavobacteriales</taxon>
        <taxon>Flavobacteriaceae</taxon>
        <taxon>Thalassobellus</taxon>
    </lineage>
</organism>
<dbReference type="EMBL" id="CP134536">
    <property type="protein sequence ID" value="WNH13072.1"/>
    <property type="molecule type" value="Genomic_DNA"/>
</dbReference>
<dbReference type="PROSITE" id="PS51257">
    <property type="entry name" value="PROKAR_LIPOPROTEIN"/>
    <property type="match status" value="1"/>
</dbReference>
<evidence type="ECO:0000313" key="1">
    <source>
        <dbReference type="EMBL" id="WNH13072.1"/>
    </source>
</evidence>
<sequence>MYKLFKIIRAITYVMVILILASCSSARMTDTWVNKALIISHPKKVLVVGLTENLTARKIFEEQLKTELNKRGIEAVESYDVFESTFTSLKQTEKDIQNEIKKLTQDGFDAILISVVKGVDEKESYSGDRYMMDYYWRGFGWYYFLYQDAYFIDGYYDRYKVYHIESSLYNLKANNEKSLVWVASYNLVDPRQINSSVSNYVKAIIKSLEKEQIIPNAF</sequence>
<accession>A0ABY9Y4U0</accession>
<evidence type="ECO:0008006" key="3">
    <source>
        <dbReference type="Google" id="ProtNLM"/>
    </source>
</evidence>
<evidence type="ECO:0000313" key="2">
    <source>
        <dbReference type="Proteomes" id="UP001303407"/>
    </source>
</evidence>
<protein>
    <recommendedName>
        <fullName evidence="3">Cardiolipin synthetase</fullName>
    </recommendedName>
</protein>
<keyword evidence="2" id="KW-1185">Reference proteome</keyword>